<dbReference type="RefSeq" id="WP_105930491.1">
    <property type="nucleotide sequence ID" value="NZ_PVNO01000023.1"/>
</dbReference>
<evidence type="ECO:0000313" key="3">
    <source>
        <dbReference type="EMBL" id="PRO69608.1"/>
    </source>
</evidence>
<comment type="caution">
    <text evidence="3">The sequence shown here is derived from an EMBL/GenBank/DDBJ whole genome shotgun (WGS) entry which is preliminary data.</text>
</comment>
<accession>A0ABX5CPV8</accession>
<dbReference type="Proteomes" id="UP000239539">
    <property type="component" value="Unassembled WGS sequence"/>
</dbReference>
<feature type="region of interest" description="Disordered" evidence="1">
    <location>
        <begin position="73"/>
        <end position="97"/>
    </location>
</feature>
<feature type="signal peptide" evidence="2">
    <location>
        <begin position="1"/>
        <end position="22"/>
    </location>
</feature>
<protein>
    <submittedName>
        <fullName evidence="3">Uncharacterized protein</fullName>
    </submittedName>
</protein>
<evidence type="ECO:0000313" key="4">
    <source>
        <dbReference type="Proteomes" id="UP000239539"/>
    </source>
</evidence>
<reference evidence="4" key="1">
    <citation type="journal article" date="2020" name="Int. J. Syst. Evol. Microbiol.">
        <title>Alteromonas alba sp. nov., a marine bacterium isolated from the seawater of the West Pacific Ocean.</title>
        <authorList>
            <person name="Sun C."/>
            <person name="Wu Y.-H."/>
            <person name="Xamxidin M."/>
            <person name="Cheng H."/>
            <person name="Xu X.-W."/>
        </authorList>
    </citation>
    <scope>NUCLEOTIDE SEQUENCE [LARGE SCALE GENOMIC DNA]</scope>
    <source>
        <strain evidence="4">9a2</strain>
    </source>
</reference>
<evidence type="ECO:0000256" key="2">
    <source>
        <dbReference type="SAM" id="SignalP"/>
    </source>
</evidence>
<sequence>MKTRLLSVATLLCAFSAFNVSAESIGDAMEKCRNTDNSLKRLMCYDKVAKSLNQYDDVDAQINQLQAYKGANGNAASSRPVPSAQMPSAPAKPKSEFGLEHKRDLTKEASEIAVTIDSFKKNLRDKYVITFSDGSQWQQTDDTYMKLEEGQVVSIERGLLGAFFLSVEDLNKRMKVKRVK</sequence>
<evidence type="ECO:0000256" key="1">
    <source>
        <dbReference type="SAM" id="MobiDB-lite"/>
    </source>
</evidence>
<keyword evidence="4" id="KW-1185">Reference proteome</keyword>
<dbReference type="EMBL" id="PVNO01000023">
    <property type="protein sequence ID" value="PRO69608.1"/>
    <property type="molecule type" value="Genomic_DNA"/>
</dbReference>
<feature type="chain" id="PRO_5047151739" evidence="2">
    <location>
        <begin position="23"/>
        <end position="180"/>
    </location>
</feature>
<name>A0ABX5CPV8_9ALTE</name>
<organism evidence="3 4">
    <name type="scientific">Alteromonas gracilis</name>
    <dbReference type="NCBI Taxonomy" id="1479524"/>
    <lineage>
        <taxon>Bacteria</taxon>
        <taxon>Pseudomonadati</taxon>
        <taxon>Pseudomonadota</taxon>
        <taxon>Gammaproteobacteria</taxon>
        <taxon>Alteromonadales</taxon>
        <taxon>Alteromonadaceae</taxon>
        <taxon>Alteromonas/Salinimonas group</taxon>
        <taxon>Alteromonas</taxon>
    </lineage>
</organism>
<proteinExistence type="predicted"/>
<gene>
    <name evidence="3" type="ORF">C6Y39_06490</name>
</gene>
<keyword evidence="2" id="KW-0732">Signal</keyword>